<keyword evidence="7" id="KW-1185">Reference proteome</keyword>
<feature type="domain" description="GFO/IDH/MocA-like oxidoreductase" evidence="5">
    <location>
        <begin position="139"/>
        <end position="249"/>
    </location>
</feature>
<evidence type="ECO:0000313" key="6">
    <source>
        <dbReference type="EMBL" id="MBR7744799.1"/>
    </source>
</evidence>
<dbReference type="Proteomes" id="UP000677016">
    <property type="component" value="Unassembled WGS sequence"/>
</dbReference>
<keyword evidence="2" id="KW-0520">NAD</keyword>
<evidence type="ECO:0000259" key="5">
    <source>
        <dbReference type="Pfam" id="PF22725"/>
    </source>
</evidence>
<dbReference type="InterPro" id="IPR000683">
    <property type="entry name" value="Gfo/Idh/MocA-like_OxRdtase_N"/>
</dbReference>
<keyword evidence="1" id="KW-0560">Oxidoreductase</keyword>
<dbReference type="GO" id="GO:0016491">
    <property type="term" value="F:oxidoreductase activity"/>
    <property type="evidence" value="ECO:0007669"/>
    <property type="project" value="UniProtKB-KW"/>
</dbReference>
<dbReference type="Gene3D" id="3.30.360.10">
    <property type="entry name" value="Dihydrodipicolinate Reductase, domain 2"/>
    <property type="match status" value="1"/>
</dbReference>
<sequence length="377" mass="40083">MTGIVVVGAGNMGRKWLRTVRDHPDARLLGLVDVDVERARAVTRDEEVPDVTTGADLRQVLREVGADAVLDATVPAAHRGVATAAMTAGLDVLGEKPAAADLAEAVALAALAEVTGRTFVVSQSRRFNPQLTALRRRVGEIGRVGQATSSFHRGPRFGGFREEMPSPLTVDMAIHLFDMARWFVGSDPVAVTAVEFNPRWSWFEGAASCTAVFEFGNGARFTFEGSWVATGADTSWNGAWRIAGDAGTITWSGDDPAVLHTSAPRGATTVLDPTEGEAGGLPASLSAFLAARSGRTRVENEIHDNLHGLAMVDGVLRSSRAGARVAFADLYAKALSVARERVHEWSMGEDVADRLASWPSVEEAQEGTRPGTPRTSG</sequence>
<evidence type="ECO:0000256" key="3">
    <source>
        <dbReference type="SAM" id="MobiDB-lite"/>
    </source>
</evidence>
<dbReference type="PANTHER" id="PTHR43818">
    <property type="entry name" value="BCDNA.GH03377"/>
    <property type="match status" value="1"/>
</dbReference>
<dbReference type="Pfam" id="PF01408">
    <property type="entry name" value="GFO_IDH_MocA"/>
    <property type="match status" value="1"/>
</dbReference>
<accession>A0A941I294</accession>
<name>A0A941I294_9MICO</name>
<evidence type="ECO:0000256" key="1">
    <source>
        <dbReference type="ARBA" id="ARBA00023002"/>
    </source>
</evidence>
<dbReference type="InterPro" id="IPR055170">
    <property type="entry name" value="GFO_IDH_MocA-like_dom"/>
</dbReference>
<dbReference type="EMBL" id="JAGSNF010000024">
    <property type="protein sequence ID" value="MBR7744799.1"/>
    <property type="molecule type" value="Genomic_DNA"/>
</dbReference>
<evidence type="ECO:0000313" key="7">
    <source>
        <dbReference type="Proteomes" id="UP000677016"/>
    </source>
</evidence>
<evidence type="ECO:0000259" key="4">
    <source>
        <dbReference type="Pfam" id="PF01408"/>
    </source>
</evidence>
<dbReference type="InterPro" id="IPR050463">
    <property type="entry name" value="Gfo/Idh/MocA_oxidrdct_glycsds"/>
</dbReference>
<gene>
    <name evidence="6" type="ORF">KC207_15995</name>
</gene>
<feature type="region of interest" description="Disordered" evidence="3">
    <location>
        <begin position="356"/>
        <end position="377"/>
    </location>
</feature>
<reference evidence="6" key="1">
    <citation type="submission" date="2021-04" db="EMBL/GenBank/DDBJ databases">
        <title>Phycicoccus avicenniae sp. nov., a novel endophytic actinomycetes isolated from branch of Avicennia mariana.</title>
        <authorList>
            <person name="Tuo L."/>
        </authorList>
    </citation>
    <scope>NUCLEOTIDE SEQUENCE</scope>
    <source>
        <strain evidence="6">BSK3Z-2</strain>
    </source>
</reference>
<dbReference type="Pfam" id="PF22725">
    <property type="entry name" value="GFO_IDH_MocA_C3"/>
    <property type="match status" value="1"/>
</dbReference>
<organism evidence="6 7">
    <name type="scientific">Phycicoccus avicenniae</name>
    <dbReference type="NCBI Taxonomy" id="2828860"/>
    <lineage>
        <taxon>Bacteria</taxon>
        <taxon>Bacillati</taxon>
        <taxon>Actinomycetota</taxon>
        <taxon>Actinomycetes</taxon>
        <taxon>Micrococcales</taxon>
        <taxon>Intrasporangiaceae</taxon>
        <taxon>Phycicoccus</taxon>
    </lineage>
</organism>
<dbReference type="AlphaFoldDB" id="A0A941I294"/>
<evidence type="ECO:0000256" key="2">
    <source>
        <dbReference type="ARBA" id="ARBA00023027"/>
    </source>
</evidence>
<dbReference type="GO" id="GO:0000166">
    <property type="term" value="F:nucleotide binding"/>
    <property type="evidence" value="ECO:0007669"/>
    <property type="project" value="InterPro"/>
</dbReference>
<protein>
    <submittedName>
        <fullName evidence="6">Gfo/Idh/MocA family oxidoreductase</fullName>
    </submittedName>
</protein>
<feature type="domain" description="Gfo/Idh/MocA-like oxidoreductase N-terminal" evidence="4">
    <location>
        <begin position="4"/>
        <end position="121"/>
    </location>
</feature>
<comment type="caution">
    <text evidence="6">The sequence shown here is derived from an EMBL/GenBank/DDBJ whole genome shotgun (WGS) entry which is preliminary data.</text>
</comment>
<dbReference type="RefSeq" id="WP_211604326.1">
    <property type="nucleotide sequence ID" value="NZ_JAGSNF010000024.1"/>
</dbReference>
<dbReference type="PANTHER" id="PTHR43818:SF11">
    <property type="entry name" value="BCDNA.GH03377"/>
    <property type="match status" value="1"/>
</dbReference>
<dbReference type="SUPFAM" id="SSF55347">
    <property type="entry name" value="Glyceraldehyde-3-phosphate dehydrogenase-like, C-terminal domain"/>
    <property type="match status" value="1"/>
</dbReference>
<dbReference type="SUPFAM" id="SSF51735">
    <property type="entry name" value="NAD(P)-binding Rossmann-fold domains"/>
    <property type="match status" value="1"/>
</dbReference>
<dbReference type="InterPro" id="IPR036291">
    <property type="entry name" value="NAD(P)-bd_dom_sf"/>
</dbReference>
<dbReference type="Gene3D" id="3.40.50.720">
    <property type="entry name" value="NAD(P)-binding Rossmann-like Domain"/>
    <property type="match status" value="1"/>
</dbReference>
<proteinExistence type="predicted"/>